<dbReference type="EMBL" id="JAFBCY010000003">
    <property type="protein sequence ID" value="MBM7852326.1"/>
    <property type="molecule type" value="Genomic_DNA"/>
</dbReference>
<dbReference type="CDD" id="cd01166">
    <property type="entry name" value="KdgK"/>
    <property type="match status" value="1"/>
</dbReference>
<keyword evidence="3" id="KW-0547">Nucleotide-binding</keyword>
<dbReference type="EMBL" id="BSFF01000003">
    <property type="protein sequence ID" value="GLK56535.1"/>
    <property type="molecule type" value="Genomic_DNA"/>
</dbReference>
<gene>
    <name evidence="7" type="ORF">GCM10008170_25540</name>
    <name evidence="8" type="ORF">JOD31_002568</name>
</gene>
<dbReference type="InterPro" id="IPR011611">
    <property type="entry name" value="PfkB_dom"/>
</dbReference>
<evidence type="ECO:0000313" key="8">
    <source>
        <dbReference type="EMBL" id="MBM7852326.1"/>
    </source>
</evidence>
<reference evidence="7" key="1">
    <citation type="journal article" date="2014" name="Int. J. Syst. Evol. Microbiol.">
        <title>Complete genome sequence of Corynebacterium casei LMG S-19264T (=DSM 44701T), isolated from a smear-ripened cheese.</title>
        <authorList>
            <consortium name="US DOE Joint Genome Institute (JGI-PGF)"/>
            <person name="Walter F."/>
            <person name="Albersmeier A."/>
            <person name="Kalinowski J."/>
            <person name="Ruckert C."/>
        </authorList>
    </citation>
    <scope>NUCLEOTIDE SEQUENCE</scope>
    <source>
        <strain evidence="7">VKM B-1606</strain>
    </source>
</reference>
<dbReference type="InterPro" id="IPR002139">
    <property type="entry name" value="Ribo/fructo_kinase"/>
</dbReference>
<evidence type="ECO:0000256" key="1">
    <source>
        <dbReference type="ARBA" id="ARBA00010688"/>
    </source>
</evidence>
<evidence type="ECO:0000256" key="5">
    <source>
        <dbReference type="ARBA" id="ARBA00022840"/>
    </source>
</evidence>
<evidence type="ECO:0000256" key="3">
    <source>
        <dbReference type="ARBA" id="ARBA00022741"/>
    </source>
</evidence>
<reference evidence="8 9" key="2">
    <citation type="submission" date="2021-01" db="EMBL/GenBank/DDBJ databases">
        <title>Genomic Encyclopedia of Type Strains, Phase IV (KMG-IV): sequencing the most valuable type-strain genomes for metagenomic binning, comparative biology and taxonomic classification.</title>
        <authorList>
            <person name="Goeker M."/>
        </authorList>
    </citation>
    <scope>NUCLEOTIDE SEQUENCE [LARGE SCALE GENOMIC DNA]</scope>
    <source>
        <strain evidence="8 9">DSM 6130</strain>
    </source>
</reference>
<evidence type="ECO:0000256" key="4">
    <source>
        <dbReference type="ARBA" id="ARBA00022777"/>
    </source>
</evidence>
<keyword evidence="2 8" id="KW-0808">Transferase</keyword>
<organism evidence="7 10">
    <name type="scientific">Methylopila capsulata</name>
    <dbReference type="NCBI Taxonomy" id="61654"/>
    <lineage>
        <taxon>Bacteria</taxon>
        <taxon>Pseudomonadati</taxon>
        <taxon>Pseudomonadota</taxon>
        <taxon>Alphaproteobacteria</taxon>
        <taxon>Hyphomicrobiales</taxon>
        <taxon>Methylopilaceae</taxon>
        <taxon>Methylopila</taxon>
    </lineage>
</organism>
<dbReference type="PRINTS" id="PR00990">
    <property type="entry name" value="RIBOKINASE"/>
</dbReference>
<evidence type="ECO:0000313" key="9">
    <source>
        <dbReference type="Proteomes" id="UP000758856"/>
    </source>
</evidence>
<dbReference type="PANTHER" id="PTHR43085:SF1">
    <property type="entry name" value="PSEUDOURIDINE KINASE-RELATED"/>
    <property type="match status" value="1"/>
</dbReference>
<accession>A0A9W6IWP0</accession>
<proteinExistence type="inferred from homology"/>
<keyword evidence="9" id="KW-1185">Reference proteome</keyword>
<reference evidence="7" key="3">
    <citation type="submission" date="2023-01" db="EMBL/GenBank/DDBJ databases">
        <authorList>
            <person name="Sun Q."/>
            <person name="Evtushenko L."/>
        </authorList>
    </citation>
    <scope>NUCLEOTIDE SEQUENCE</scope>
    <source>
        <strain evidence="7">VKM B-1606</strain>
    </source>
</reference>
<evidence type="ECO:0000313" key="10">
    <source>
        <dbReference type="Proteomes" id="UP001143400"/>
    </source>
</evidence>
<keyword evidence="5" id="KW-0067">ATP-binding</keyword>
<evidence type="ECO:0000313" key="7">
    <source>
        <dbReference type="EMBL" id="GLK56535.1"/>
    </source>
</evidence>
<feature type="domain" description="Carbohydrate kinase PfkB" evidence="6">
    <location>
        <begin position="19"/>
        <end position="293"/>
    </location>
</feature>
<evidence type="ECO:0000256" key="2">
    <source>
        <dbReference type="ARBA" id="ARBA00022679"/>
    </source>
</evidence>
<dbReference type="Pfam" id="PF00294">
    <property type="entry name" value="PfkB"/>
    <property type="match status" value="1"/>
</dbReference>
<comment type="caution">
    <text evidence="7">The sequence shown here is derived from an EMBL/GenBank/DDBJ whole genome shotgun (WGS) entry which is preliminary data.</text>
</comment>
<dbReference type="GO" id="GO:0005524">
    <property type="term" value="F:ATP binding"/>
    <property type="evidence" value="ECO:0007669"/>
    <property type="project" value="UniProtKB-KW"/>
</dbReference>
<comment type="similarity">
    <text evidence="1">Belongs to the carbohydrate kinase PfkB family.</text>
</comment>
<dbReference type="Gene3D" id="3.40.1190.20">
    <property type="match status" value="1"/>
</dbReference>
<dbReference type="EC" id="2.7.1.45" evidence="8"/>
<dbReference type="InterPro" id="IPR050306">
    <property type="entry name" value="PfkB_Carbo_kinase"/>
</dbReference>
<dbReference type="RefSeq" id="WP_204950731.1">
    <property type="nucleotide sequence ID" value="NZ_BSFF01000003.1"/>
</dbReference>
<dbReference type="PANTHER" id="PTHR43085">
    <property type="entry name" value="HEXOKINASE FAMILY MEMBER"/>
    <property type="match status" value="1"/>
</dbReference>
<name>A0A9W6IWP0_9HYPH</name>
<sequence length="309" mass="31859">MPALDILCLGEPLAELNETEAGRFTLGCGGDVSNVAIAAARLGARSGVLGAIGDDAFGEALTALWDAEGVDRAHMSVDRDAPTGIYFVTHGPDGHRFSYRRAGSAASLVGPDRILAEAIAATRILHASGISQAISTTAADGVFAALAKARDAGVVVSYDTNLRLKLWPLARARATIREALTLTDVALPGLDDAALLFGVEDPDAICDAVLALGPKVVALTLGAHGCLVATPERRERIAAHPVRAVDATGAGDAFDGAFLTSYLEGRDPFAAARRANVSAALSTRGYGAIPPLPRRTELDAEITRDAASG</sequence>
<dbReference type="SUPFAM" id="SSF53613">
    <property type="entry name" value="Ribokinase-like"/>
    <property type="match status" value="1"/>
</dbReference>
<evidence type="ECO:0000259" key="6">
    <source>
        <dbReference type="Pfam" id="PF00294"/>
    </source>
</evidence>
<keyword evidence="4" id="KW-0418">Kinase</keyword>
<dbReference type="InterPro" id="IPR029056">
    <property type="entry name" value="Ribokinase-like"/>
</dbReference>
<dbReference type="Proteomes" id="UP000758856">
    <property type="component" value="Unassembled WGS sequence"/>
</dbReference>
<protein>
    <submittedName>
        <fullName evidence="7">2-dehydro-3-deoxygluconokinase</fullName>
        <ecNumber evidence="8">2.7.1.45</ecNumber>
    </submittedName>
</protein>
<dbReference type="AlphaFoldDB" id="A0A9W6IWP0"/>
<dbReference type="GO" id="GO:0008673">
    <property type="term" value="F:2-dehydro-3-deoxygluconokinase activity"/>
    <property type="evidence" value="ECO:0007669"/>
    <property type="project" value="UniProtKB-EC"/>
</dbReference>
<dbReference type="Proteomes" id="UP001143400">
    <property type="component" value="Unassembled WGS sequence"/>
</dbReference>